<dbReference type="Pfam" id="PF12680">
    <property type="entry name" value="SnoaL_2"/>
    <property type="match status" value="1"/>
</dbReference>
<dbReference type="SUPFAM" id="SSF54427">
    <property type="entry name" value="NTF2-like"/>
    <property type="match status" value="1"/>
</dbReference>
<organism evidence="2 3">
    <name type="scientific">Roseivivax marinus</name>
    <dbReference type="NCBI Taxonomy" id="1379903"/>
    <lineage>
        <taxon>Bacteria</taxon>
        <taxon>Pseudomonadati</taxon>
        <taxon>Pseudomonadota</taxon>
        <taxon>Alphaproteobacteria</taxon>
        <taxon>Rhodobacterales</taxon>
        <taxon>Roseobacteraceae</taxon>
        <taxon>Roseivivax</taxon>
    </lineage>
</organism>
<feature type="domain" description="SnoaL-like" evidence="1">
    <location>
        <begin position="8"/>
        <end position="110"/>
    </location>
</feature>
<gene>
    <name evidence="2" type="ORF">ATO8_00730</name>
</gene>
<dbReference type="Gene3D" id="3.10.450.50">
    <property type="match status" value="1"/>
</dbReference>
<evidence type="ECO:0000313" key="3">
    <source>
        <dbReference type="Proteomes" id="UP000019063"/>
    </source>
</evidence>
<dbReference type="InterPro" id="IPR032710">
    <property type="entry name" value="NTF2-like_dom_sf"/>
</dbReference>
<protein>
    <recommendedName>
        <fullName evidence="1">SnoaL-like domain-containing protein</fullName>
    </recommendedName>
</protein>
<comment type="caution">
    <text evidence="2">The sequence shown here is derived from an EMBL/GenBank/DDBJ whole genome shotgun (WGS) entry which is preliminary data.</text>
</comment>
<dbReference type="Proteomes" id="UP000019063">
    <property type="component" value="Unassembled WGS sequence"/>
</dbReference>
<dbReference type="STRING" id="1379903.ATO8_00730"/>
<evidence type="ECO:0000313" key="2">
    <source>
        <dbReference type="EMBL" id="ETW14389.1"/>
    </source>
</evidence>
<dbReference type="eggNOG" id="COG3631">
    <property type="taxonomic scope" value="Bacteria"/>
</dbReference>
<accession>W4HNZ1</accession>
<proteinExistence type="predicted"/>
<dbReference type="AlphaFoldDB" id="W4HNZ1"/>
<name>W4HNZ1_9RHOB</name>
<keyword evidence="3" id="KW-1185">Reference proteome</keyword>
<sequence length="144" mass="16716">MTEQEKLVRDFIDIVLIRENRAAAEDYFATDAQIVGLEGVAHSSRFEFLRFLSMIQSQFAFVRFEIMQAICDGTWVSLMGQLVVIERGSTRTSDERFQSSVRIEDGRIVEAHFFTDFINFFESMGRLPPRTLDRCLTGERLRFS</sequence>
<evidence type="ECO:0000259" key="1">
    <source>
        <dbReference type="Pfam" id="PF12680"/>
    </source>
</evidence>
<dbReference type="RefSeq" id="WP_043841246.1">
    <property type="nucleotide sequence ID" value="NZ_AQQW01000001.1"/>
</dbReference>
<reference evidence="2 3" key="1">
    <citation type="journal article" date="2014" name="Antonie Van Leeuwenhoek">
        <title>Roseivivax atlanticus sp. nov., isolated from surface seawater of the Atlantic Ocean.</title>
        <authorList>
            <person name="Li G."/>
            <person name="Lai Q."/>
            <person name="Liu X."/>
            <person name="Sun F."/>
            <person name="Shao Z."/>
        </authorList>
    </citation>
    <scope>NUCLEOTIDE SEQUENCE [LARGE SCALE GENOMIC DNA]</scope>
    <source>
        <strain evidence="2 3">22II-s10s</strain>
    </source>
</reference>
<dbReference type="EMBL" id="AQQW01000001">
    <property type="protein sequence ID" value="ETW14389.1"/>
    <property type="molecule type" value="Genomic_DNA"/>
</dbReference>
<dbReference type="InterPro" id="IPR037401">
    <property type="entry name" value="SnoaL-like"/>
</dbReference>